<reference evidence="3" key="1">
    <citation type="journal article" date="2019" name="Int. J. Syst. Evol. Microbiol.">
        <title>The Global Catalogue of Microorganisms (GCM) 10K type strain sequencing project: providing services to taxonomists for standard genome sequencing and annotation.</title>
        <authorList>
            <consortium name="The Broad Institute Genomics Platform"/>
            <consortium name="The Broad Institute Genome Sequencing Center for Infectious Disease"/>
            <person name="Wu L."/>
            <person name="Ma J."/>
        </authorList>
    </citation>
    <scope>NUCLEOTIDE SEQUENCE [LARGE SCALE GENOMIC DNA]</scope>
    <source>
        <strain evidence="3">JCM 17342</strain>
    </source>
</reference>
<dbReference type="InterPro" id="IPR036736">
    <property type="entry name" value="ACP-like_sf"/>
</dbReference>
<protein>
    <recommendedName>
        <fullName evidence="1">Carrier domain-containing protein</fullName>
    </recommendedName>
</protein>
<gene>
    <name evidence="2" type="ORF">GCM10022247_26930</name>
</gene>
<dbReference type="Proteomes" id="UP001501747">
    <property type="component" value="Unassembled WGS sequence"/>
</dbReference>
<accession>A0ABP7RZJ6</accession>
<dbReference type="Pfam" id="PF00550">
    <property type="entry name" value="PP-binding"/>
    <property type="match status" value="1"/>
</dbReference>
<dbReference type="EMBL" id="BAABAL010000008">
    <property type="protein sequence ID" value="GAA4004516.1"/>
    <property type="molecule type" value="Genomic_DNA"/>
</dbReference>
<name>A0ABP7RZJ6_9PSEU</name>
<feature type="domain" description="Carrier" evidence="1">
    <location>
        <begin position="1"/>
        <end position="75"/>
    </location>
</feature>
<comment type="caution">
    <text evidence="2">The sequence shown here is derived from an EMBL/GenBank/DDBJ whole genome shotgun (WGS) entry which is preliminary data.</text>
</comment>
<organism evidence="2 3">
    <name type="scientific">Allokutzneria multivorans</name>
    <dbReference type="NCBI Taxonomy" id="1142134"/>
    <lineage>
        <taxon>Bacteria</taxon>
        <taxon>Bacillati</taxon>
        <taxon>Actinomycetota</taxon>
        <taxon>Actinomycetes</taxon>
        <taxon>Pseudonocardiales</taxon>
        <taxon>Pseudonocardiaceae</taxon>
        <taxon>Allokutzneria</taxon>
    </lineage>
</organism>
<evidence type="ECO:0000313" key="2">
    <source>
        <dbReference type="EMBL" id="GAA4004516.1"/>
    </source>
</evidence>
<dbReference type="RefSeq" id="WP_344874453.1">
    <property type="nucleotide sequence ID" value="NZ_BAABAL010000008.1"/>
</dbReference>
<dbReference type="SUPFAM" id="SSF47336">
    <property type="entry name" value="ACP-like"/>
    <property type="match status" value="1"/>
</dbReference>
<keyword evidence="3" id="KW-1185">Reference proteome</keyword>
<dbReference type="InterPro" id="IPR009081">
    <property type="entry name" value="PP-bd_ACP"/>
</dbReference>
<dbReference type="PROSITE" id="PS50075">
    <property type="entry name" value="CARRIER"/>
    <property type="match status" value="1"/>
</dbReference>
<evidence type="ECO:0000259" key="1">
    <source>
        <dbReference type="PROSITE" id="PS50075"/>
    </source>
</evidence>
<proteinExistence type="predicted"/>
<dbReference type="Gene3D" id="1.10.1200.10">
    <property type="entry name" value="ACP-like"/>
    <property type="match status" value="1"/>
</dbReference>
<sequence>MTVTELELRETLAAVLNRPTREIAGDANLVLLGISSLEIMRLVSRWRRQKLPVSFEALVTEPTLDQWLAHLNAAA</sequence>
<evidence type="ECO:0000313" key="3">
    <source>
        <dbReference type="Proteomes" id="UP001501747"/>
    </source>
</evidence>